<organism evidence="8 9">
    <name type="scientific">Azotobacter vinelandii (strain DJ / ATCC BAA-1303)</name>
    <dbReference type="NCBI Taxonomy" id="322710"/>
    <lineage>
        <taxon>Bacteria</taxon>
        <taxon>Pseudomonadati</taxon>
        <taxon>Pseudomonadota</taxon>
        <taxon>Gammaproteobacteria</taxon>
        <taxon>Pseudomonadales</taxon>
        <taxon>Pseudomonadaceae</taxon>
        <taxon>Azotobacter</taxon>
    </lineage>
</organism>
<keyword evidence="4" id="KW-0456">Lyase</keyword>
<keyword evidence="8" id="KW-0808">Transferase</keyword>
<dbReference type="Proteomes" id="UP000002424">
    <property type="component" value="Chromosome"/>
</dbReference>
<evidence type="ECO:0000313" key="9">
    <source>
        <dbReference type="Proteomes" id="UP000002424"/>
    </source>
</evidence>
<dbReference type="CDD" id="cd16841">
    <property type="entry name" value="RraA_family"/>
    <property type="match status" value="1"/>
</dbReference>
<comment type="cofactor">
    <cofactor evidence="1">
        <name>a divalent metal cation</name>
        <dbReference type="ChEBI" id="CHEBI:60240"/>
    </cofactor>
</comment>
<dbReference type="InterPro" id="IPR036704">
    <property type="entry name" value="RraA/RraA-like_sf"/>
</dbReference>
<dbReference type="STRING" id="322710.Avin_04570"/>
<comment type="cofactor">
    <cofactor evidence="7">
        <name>Mg(2+)</name>
        <dbReference type="ChEBI" id="CHEBI:18420"/>
    </cofactor>
</comment>
<dbReference type="SUPFAM" id="SSF89562">
    <property type="entry name" value="RraA-like"/>
    <property type="match status" value="1"/>
</dbReference>
<evidence type="ECO:0000256" key="7">
    <source>
        <dbReference type="PIRSR" id="PIRSR605493-1"/>
    </source>
</evidence>
<dbReference type="EMBL" id="CP001157">
    <property type="protein sequence ID" value="ACO76712.1"/>
    <property type="molecule type" value="Genomic_DNA"/>
</dbReference>
<feature type="binding site" evidence="7">
    <location>
        <position position="121"/>
    </location>
    <ligand>
        <name>Mg(2+)</name>
        <dbReference type="ChEBI" id="CHEBI:18420"/>
    </ligand>
</feature>
<gene>
    <name evidence="8" type="ordered locus">Avin_04570</name>
</gene>
<keyword evidence="9" id="KW-1185">Reference proteome</keyword>
<dbReference type="NCBIfam" id="NF004850">
    <property type="entry name" value="PRK06201.1"/>
    <property type="match status" value="1"/>
</dbReference>
<dbReference type="GO" id="GO:0032259">
    <property type="term" value="P:methylation"/>
    <property type="evidence" value="ECO:0007669"/>
    <property type="project" value="UniProtKB-KW"/>
</dbReference>
<dbReference type="PANTHER" id="PTHR33254">
    <property type="entry name" value="4-HYDROXY-4-METHYL-2-OXOGLUTARATE ALDOLASE 3-RELATED"/>
    <property type="match status" value="1"/>
</dbReference>
<dbReference type="GO" id="GO:0046872">
    <property type="term" value="F:metal ion binding"/>
    <property type="evidence" value="ECO:0007669"/>
    <property type="project" value="UniProtKB-KW"/>
</dbReference>
<keyword evidence="3 7" id="KW-0479">Metal-binding</keyword>
<evidence type="ECO:0000256" key="4">
    <source>
        <dbReference type="ARBA" id="ARBA00023239"/>
    </source>
</evidence>
<evidence type="ECO:0000256" key="1">
    <source>
        <dbReference type="ARBA" id="ARBA00001968"/>
    </source>
</evidence>
<keyword evidence="8" id="KW-0489">Methyltransferase</keyword>
<feature type="binding site" evidence="7">
    <location>
        <begin position="98"/>
        <end position="101"/>
    </location>
    <ligand>
        <name>substrate</name>
    </ligand>
</feature>
<dbReference type="eggNOG" id="COG0684">
    <property type="taxonomic scope" value="Bacteria"/>
</dbReference>
<dbReference type="EnsemblBacteria" id="ACO76712">
    <property type="protein sequence ID" value="ACO76712"/>
    <property type="gene ID" value="Avin_04570"/>
</dbReference>
<feature type="binding site" evidence="7">
    <location>
        <position position="120"/>
    </location>
    <ligand>
        <name>substrate</name>
    </ligand>
</feature>
<dbReference type="GO" id="GO:0016829">
    <property type="term" value="F:lyase activity"/>
    <property type="evidence" value="ECO:0007669"/>
    <property type="project" value="UniProtKB-KW"/>
</dbReference>
<dbReference type="HOGENOM" id="CLU_072626_3_2_6"/>
<sequence>MEAKVGFRIFTKVNRPSQELVESFRDLPVSNISDMVSRTRVVDARIKKVSENNLLGVAFTVKTRPDDNLMAHKAIQMAQPGDIIVIDARGDLNNAIIGEQMVRTAIQRKLGGIIVDGAVRDYEYLAEQTDIPVYAAGVTPAGPYKDGPGEINTPVNIGGIVVRPGDILIGDDDGIVVIEPATAKQVAEQSKKKNDAEASAISKIVKGEQDHSWIDRNLQEKSVQIIDDYYQ</sequence>
<dbReference type="OrthoDB" id="8717144at2"/>
<evidence type="ECO:0000256" key="6">
    <source>
        <dbReference type="ARBA" id="ARBA00030169"/>
    </source>
</evidence>
<dbReference type="KEGG" id="avn:Avin_04570"/>
<dbReference type="InterPro" id="IPR005493">
    <property type="entry name" value="RraA/RraA-like"/>
</dbReference>
<dbReference type="GO" id="GO:0008168">
    <property type="term" value="F:methyltransferase activity"/>
    <property type="evidence" value="ECO:0007669"/>
    <property type="project" value="UniProtKB-KW"/>
</dbReference>
<reference evidence="8 9" key="1">
    <citation type="journal article" date="2009" name="J. Bacteriol.">
        <title>Genome sequence of Azotobacter vinelandii, an obligate aerobe specialized to support diverse anaerobic metabolic processes.</title>
        <authorList>
            <person name="Setubal J.C."/>
            <person name="dos Santos P."/>
            <person name="Goldman B.S."/>
            <person name="Ertesvag H."/>
            <person name="Espin G."/>
            <person name="Rubio L.M."/>
            <person name="Valla S."/>
            <person name="Almeida N.F."/>
            <person name="Balasubramanian D."/>
            <person name="Cromes L."/>
            <person name="Curatti L."/>
            <person name="Du Z."/>
            <person name="Godsy E."/>
            <person name="Goodner B."/>
            <person name="Hellner-Burris K."/>
            <person name="Hernandez J.A."/>
            <person name="Houmiel K."/>
            <person name="Imperial J."/>
            <person name="Kennedy C."/>
            <person name="Larson T.J."/>
            <person name="Latreille P."/>
            <person name="Ligon L.S."/>
            <person name="Lu J."/>
            <person name="Maerk M."/>
            <person name="Miller N.M."/>
            <person name="Norton S."/>
            <person name="O'Carroll I.P."/>
            <person name="Paulsen I."/>
            <person name="Raulfs E.C."/>
            <person name="Roemer R."/>
            <person name="Rosser J."/>
            <person name="Segura D."/>
            <person name="Slater S."/>
            <person name="Stricklin S.L."/>
            <person name="Studholme D.J."/>
            <person name="Sun J."/>
            <person name="Viana C.J."/>
            <person name="Wallin E."/>
            <person name="Wang B."/>
            <person name="Wheeler C."/>
            <person name="Zhu H."/>
            <person name="Dean D.R."/>
            <person name="Dixon R."/>
            <person name="Wood D."/>
        </authorList>
    </citation>
    <scope>NUCLEOTIDE SEQUENCE [LARGE SCALE GENOMIC DNA]</scope>
    <source>
        <strain evidence="9">DJ / ATCC BAA-1303</strain>
    </source>
</reference>
<name>C1DJC7_AZOVD</name>
<evidence type="ECO:0000256" key="5">
    <source>
        <dbReference type="ARBA" id="ARBA00029596"/>
    </source>
</evidence>
<dbReference type="AlphaFoldDB" id="C1DJC7"/>
<evidence type="ECO:0000313" key="8">
    <source>
        <dbReference type="EMBL" id="ACO76712.1"/>
    </source>
</evidence>
<protein>
    <recommendedName>
        <fullName evidence="2">Putative 4-hydroxy-4-methyl-2-oxoglutarate aldolase</fullName>
    </recommendedName>
    <alternativeName>
        <fullName evidence="5">Regulator of ribonuclease activity homolog</fullName>
    </alternativeName>
    <alternativeName>
        <fullName evidence="6">RraA-like protein</fullName>
    </alternativeName>
</protein>
<evidence type="ECO:0000256" key="3">
    <source>
        <dbReference type="ARBA" id="ARBA00022723"/>
    </source>
</evidence>
<accession>C1DJC7</accession>
<keyword evidence="7" id="KW-0460">Magnesium</keyword>
<dbReference type="Gene3D" id="3.50.30.40">
    <property type="entry name" value="Ribonuclease E inhibitor RraA/RraA-like"/>
    <property type="match status" value="1"/>
</dbReference>
<dbReference type="PANTHER" id="PTHR33254:SF4">
    <property type="entry name" value="4-HYDROXY-4-METHYL-2-OXOGLUTARATE ALDOLASE 3-RELATED"/>
    <property type="match status" value="1"/>
</dbReference>
<dbReference type="Pfam" id="PF03737">
    <property type="entry name" value="RraA-like"/>
    <property type="match status" value="1"/>
</dbReference>
<proteinExistence type="predicted"/>
<evidence type="ECO:0000256" key="2">
    <source>
        <dbReference type="ARBA" id="ARBA00016549"/>
    </source>
</evidence>